<sequence length="705" mass="76743">MNVSCEPESKADASVCSKQLLTGNSEHSPKEDTCSLVVTEDRSLPNGTRSVTSIVNQSPVATTASSTSLLTEVTTILRQLRDSSPQGKHNKTPTQIKQLTLPCTQAGSSYPAPVQVIPAPSLQSSYNDRQIGQISNHVGGSEPVHKTGHNKTAEVEPNHQRTAMVCPVSISTVVRNPPPNYHPVGMSSGPSHHLPQQAILVVSSSGAACTPLQNSKDPNSPKVPLLSVTPTSVKKSIPPGYISLSHTTDVMPSLQKVPNTMTWQPQTVTTTTTSHSMQQGKEVHVSSAAGAVVQKADDANSRQSNVEQKDLLNAAMLVNNYVLEHHNQENQTQWQSCLTAIISDYQKSHRDPSKGDLLQLVSIGYNPFVLLKQYELEDALEKSKDRPKIFALRLAEKLFGMDVLIKSTPYGIGGKAALNPAILDAIKVEVLQRFASSMPNEARIELWKGCVTSIAQRCKRARNPRRNRSSSRMKISDDDDDQGPPSMAVGSEKQYDEHDDSQADSDEEYEDFDMDNMDEPSSRQSPPTVRISSDSEQEEPQNGGSDDLLGVDHNEIHHLKQAIDSSVRRKSTAEDTERDIPPGIDPDITVVHLPSTMQTAVKVQSKQTDQLPSPILLGRNNVSATGIENSHYVSPERIENLGAQSASIQEPYEHENDSDSPEKNVVGPRKCYGDFPSVVGTIYKPSLASSESVIVSGIKMTPDCE</sequence>
<feature type="compositionally biased region" description="Polar residues" evidence="1">
    <location>
        <begin position="522"/>
        <end position="544"/>
    </location>
</feature>
<evidence type="ECO:0000313" key="4">
    <source>
        <dbReference type="Proteomes" id="UP001163046"/>
    </source>
</evidence>
<reference evidence="3" key="1">
    <citation type="submission" date="2023-01" db="EMBL/GenBank/DDBJ databases">
        <title>Genome assembly of the deep-sea coral Lophelia pertusa.</title>
        <authorList>
            <person name="Herrera S."/>
            <person name="Cordes E."/>
        </authorList>
    </citation>
    <scope>NUCLEOTIDE SEQUENCE</scope>
    <source>
        <strain evidence="3">USNM1676648</strain>
        <tissue evidence="3">Polyp</tissue>
    </source>
</reference>
<accession>A0A9W9Y976</accession>
<feature type="compositionally biased region" description="Acidic residues" evidence="1">
    <location>
        <begin position="497"/>
        <end position="518"/>
    </location>
</feature>
<dbReference type="GO" id="GO:0003677">
    <property type="term" value="F:DNA binding"/>
    <property type="evidence" value="ECO:0007669"/>
    <property type="project" value="InterPro"/>
</dbReference>
<feature type="compositionally biased region" description="Basic residues" evidence="1">
    <location>
        <begin position="458"/>
        <end position="471"/>
    </location>
</feature>
<dbReference type="EMBL" id="MU827805">
    <property type="protein sequence ID" value="KAJ7326024.1"/>
    <property type="molecule type" value="Genomic_DNA"/>
</dbReference>
<dbReference type="OrthoDB" id="5966226at2759"/>
<feature type="domain" description="BEN" evidence="2">
    <location>
        <begin position="364"/>
        <end position="465"/>
    </location>
</feature>
<organism evidence="3 4">
    <name type="scientific">Desmophyllum pertusum</name>
    <dbReference type="NCBI Taxonomy" id="174260"/>
    <lineage>
        <taxon>Eukaryota</taxon>
        <taxon>Metazoa</taxon>
        <taxon>Cnidaria</taxon>
        <taxon>Anthozoa</taxon>
        <taxon>Hexacorallia</taxon>
        <taxon>Scleractinia</taxon>
        <taxon>Caryophylliina</taxon>
        <taxon>Caryophylliidae</taxon>
        <taxon>Desmophyllum</taxon>
    </lineage>
</organism>
<feature type="region of interest" description="Disordered" evidence="1">
    <location>
        <begin position="562"/>
        <end position="586"/>
    </location>
</feature>
<proteinExistence type="predicted"/>
<feature type="region of interest" description="Disordered" evidence="1">
    <location>
        <begin position="649"/>
        <end position="669"/>
    </location>
</feature>
<evidence type="ECO:0000256" key="1">
    <source>
        <dbReference type="SAM" id="MobiDB-lite"/>
    </source>
</evidence>
<feature type="compositionally biased region" description="Basic and acidic residues" evidence="1">
    <location>
        <begin position="571"/>
        <end position="580"/>
    </location>
</feature>
<dbReference type="SMART" id="SM01025">
    <property type="entry name" value="BEN"/>
    <property type="match status" value="1"/>
</dbReference>
<dbReference type="PROSITE" id="PS51457">
    <property type="entry name" value="BEN"/>
    <property type="match status" value="1"/>
</dbReference>
<gene>
    <name evidence="3" type="ORF">OS493_028747</name>
</gene>
<dbReference type="InterPro" id="IPR018379">
    <property type="entry name" value="BEN_domain"/>
</dbReference>
<dbReference type="Proteomes" id="UP001163046">
    <property type="component" value="Unassembled WGS sequence"/>
</dbReference>
<dbReference type="AlphaFoldDB" id="A0A9W9Y976"/>
<feature type="region of interest" description="Disordered" evidence="1">
    <location>
        <begin position="458"/>
        <end position="550"/>
    </location>
</feature>
<protein>
    <recommendedName>
        <fullName evidence="2">BEN domain-containing protein</fullName>
    </recommendedName>
</protein>
<evidence type="ECO:0000313" key="3">
    <source>
        <dbReference type="EMBL" id="KAJ7326024.1"/>
    </source>
</evidence>
<name>A0A9W9Y976_9CNID</name>
<keyword evidence="4" id="KW-1185">Reference proteome</keyword>
<feature type="compositionally biased region" description="Basic and acidic residues" evidence="1">
    <location>
        <begin position="651"/>
        <end position="662"/>
    </location>
</feature>
<comment type="caution">
    <text evidence="3">The sequence shown here is derived from an EMBL/GenBank/DDBJ whole genome shotgun (WGS) entry which is preliminary data.</text>
</comment>
<evidence type="ECO:0000259" key="2">
    <source>
        <dbReference type="PROSITE" id="PS51457"/>
    </source>
</evidence>